<keyword evidence="1" id="KW-1133">Transmembrane helix</keyword>
<dbReference type="Proteomes" id="UP000492821">
    <property type="component" value="Unassembled WGS sequence"/>
</dbReference>
<dbReference type="WBParaSite" id="Pan_g11549.t1">
    <property type="protein sequence ID" value="Pan_g11549.t1"/>
    <property type="gene ID" value="Pan_g11549"/>
</dbReference>
<feature type="transmembrane region" description="Helical" evidence="1">
    <location>
        <begin position="224"/>
        <end position="243"/>
    </location>
</feature>
<evidence type="ECO:0000313" key="3">
    <source>
        <dbReference type="WBParaSite" id="Pan_g11549.t1"/>
    </source>
</evidence>
<feature type="transmembrane region" description="Helical" evidence="1">
    <location>
        <begin position="249"/>
        <end position="269"/>
    </location>
</feature>
<evidence type="ECO:0000313" key="2">
    <source>
        <dbReference type="Proteomes" id="UP000492821"/>
    </source>
</evidence>
<protein>
    <submittedName>
        <fullName evidence="3">Tudor domain-containing protein</fullName>
    </submittedName>
</protein>
<reference evidence="2" key="1">
    <citation type="journal article" date="2013" name="Genetics">
        <title>The draft genome and transcriptome of Panagrellus redivivus are shaped by the harsh demands of a free-living lifestyle.</title>
        <authorList>
            <person name="Srinivasan J."/>
            <person name="Dillman A.R."/>
            <person name="Macchietto M.G."/>
            <person name="Heikkinen L."/>
            <person name="Lakso M."/>
            <person name="Fracchia K.M."/>
            <person name="Antoshechkin I."/>
            <person name="Mortazavi A."/>
            <person name="Wong G."/>
            <person name="Sternberg P.W."/>
        </authorList>
    </citation>
    <scope>NUCLEOTIDE SEQUENCE [LARGE SCALE GENOMIC DNA]</scope>
    <source>
        <strain evidence="2">MT8872</strain>
    </source>
</reference>
<keyword evidence="1" id="KW-0812">Transmembrane</keyword>
<sequence length="559" mass="62129">MARIQETAFATKFFEMEARPQNAMGPNTADWISMSKPIGDFQLPPNVIVKRRFDIDAALANASDDAKSEYAFNSTPSDNVDKDETDSIYAFEKIDGCRCDKCTGRVHKSSSDKLDEVASVNVFEETANDSDEKDEVESMYAFDYQATSIAAMEPLTIKIEKVDLQMNDAKPMETEDVESVYTFEGTDSSDVSSNTDGYGVEADVPDKVEEVAPKTKTEVDTRELVALSCLTFTSALLALICRLCDHVEIVSVFVGPALLFSCCFIYNYVNDLRMKALQRRLDVEWARSTRLVIHEAEVDTTEDDEADDGVESVYAFDANDVDETVEIVSGLATDETEIDVTQDDEIIYTIKDVSESAIEERSPCLTTAEAEINTTEDNNDVYFVYAYDANADYESDIDASETEEVIDSAEDDSESAVTDDDAASVHTYDAIDVSDSSDLTTDESEIDTTEAEEVIDAVEDASESAVITEGNSPFGFNIPNHGQHEPSEYEDNDYKLRFNERVTTFWTKATGESLTLIFKRQDLQWVLYRDEGYTSFAALPTKVADLLVTARVLIVALKH</sequence>
<organism evidence="2 3">
    <name type="scientific">Panagrellus redivivus</name>
    <name type="common">Microworm</name>
    <dbReference type="NCBI Taxonomy" id="6233"/>
    <lineage>
        <taxon>Eukaryota</taxon>
        <taxon>Metazoa</taxon>
        <taxon>Ecdysozoa</taxon>
        <taxon>Nematoda</taxon>
        <taxon>Chromadorea</taxon>
        <taxon>Rhabditida</taxon>
        <taxon>Tylenchina</taxon>
        <taxon>Panagrolaimomorpha</taxon>
        <taxon>Panagrolaimoidea</taxon>
        <taxon>Panagrolaimidae</taxon>
        <taxon>Panagrellus</taxon>
    </lineage>
</organism>
<dbReference type="AlphaFoldDB" id="A0A7E4ZQR9"/>
<proteinExistence type="predicted"/>
<reference evidence="3" key="2">
    <citation type="submission" date="2020-10" db="UniProtKB">
        <authorList>
            <consortium name="WormBaseParasite"/>
        </authorList>
    </citation>
    <scope>IDENTIFICATION</scope>
</reference>
<keyword evidence="1" id="KW-0472">Membrane</keyword>
<evidence type="ECO:0000256" key="1">
    <source>
        <dbReference type="SAM" id="Phobius"/>
    </source>
</evidence>
<accession>A0A7E4ZQR9</accession>
<name>A0A7E4ZQR9_PANRE</name>
<keyword evidence="2" id="KW-1185">Reference proteome</keyword>